<dbReference type="KEGG" id="acoa:RB602_07265"/>
<accession>A0AA97I383</accession>
<dbReference type="PIRSF" id="PIRSF004548">
    <property type="entry name" value="CreD"/>
    <property type="match status" value="1"/>
</dbReference>
<proteinExistence type="predicted"/>
<dbReference type="PANTHER" id="PTHR30092:SF0">
    <property type="entry name" value="INNER MEMBRANE PROTEIN CRED"/>
    <property type="match status" value="1"/>
</dbReference>
<keyword evidence="1" id="KW-0812">Transmembrane</keyword>
<evidence type="ECO:0000256" key="1">
    <source>
        <dbReference type="SAM" id="Phobius"/>
    </source>
</evidence>
<feature type="transmembrane region" description="Helical" evidence="1">
    <location>
        <begin position="412"/>
        <end position="430"/>
    </location>
</feature>
<keyword evidence="1" id="KW-1133">Transmembrane helix</keyword>
<name>A0AA97I383_9SPHN</name>
<organism evidence="2 3">
    <name type="scientific">Alterisphingorhabdus coralli</name>
    <dbReference type="NCBI Taxonomy" id="3071408"/>
    <lineage>
        <taxon>Bacteria</taxon>
        <taxon>Pseudomonadati</taxon>
        <taxon>Pseudomonadota</taxon>
        <taxon>Alphaproteobacteria</taxon>
        <taxon>Sphingomonadales</taxon>
        <taxon>Sphingomonadaceae</taxon>
        <taxon>Alterisphingorhabdus (ex Yan et al. 2024)</taxon>
    </lineage>
</organism>
<dbReference type="AlphaFoldDB" id="A0AA97I383"/>
<dbReference type="NCBIfam" id="NF008712">
    <property type="entry name" value="PRK11715.1-1"/>
    <property type="match status" value="1"/>
</dbReference>
<keyword evidence="1" id="KW-0472">Membrane</keyword>
<dbReference type="Proteomes" id="UP001302429">
    <property type="component" value="Chromosome"/>
</dbReference>
<dbReference type="PANTHER" id="PTHR30092">
    <property type="entry name" value="INNER MEMBRANE PROTEIN CRED"/>
    <property type="match status" value="1"/>
</dbReference>
<feature type="transmembrane region" description="Helical" evidence="1">
    <location>
        <begin position="436"/>
        <end position="455"/>
    </location>
</feature>
<evidence type="ECO:0000313" key="3">
    <source>
        <dbReference type="Proteomes" id="UP001302429"/>
    </source>
</evidence>
<dbReference type="EMBL" id="CP136594">
    <property type="protein sequence ID" value="WOE76505.1"/>
    <property type="molecule type" value="Genomic_DNA"/>
</dbReference>
<feature type="transmembrane region" description="Helical" evidence="1">
    <location>
        <begin position="25"/>
        <end position="46"/>
    </location>
</feature>
<protein>
    <submittedName>
        <fullName evidence="2">Cell envelope integrity protein CreD</fullName>
    </submittedName>
</protein>
<dbReference type="GO" id="GO:0005886">
    <property type="term" value="C:plasma membrane"/>
    <property type="evidence" value="ECO:0007669"/>
    <property type="project" value="TreeGrafter"/>
</dbReference>
<feature type="transmembrane region" description="Helical" evidence="1">
    <location>
        <begin position="384"/>
        <end position="405"/>
    </location>
</feature>
<dbReference type="InterPro" id="IPR010364">
    <property type="entry name" value="Uncharacterised_IM_CreD"/>
</dbReference>
<dbReference type="Pfam" id="PF06123">
    <property type="entry name" value="CreD"/>
    <property type="match status" value="1"/>
</dbReference>
<gene>
    <name evidence="2" type="primary">creD</name>
    <name evidence="2" type="ORF">RB602_07265</name>
</gene>
<sequence length="481" mass="52110">MAEAHNRDEIEEKPVRKERSPGFKLAVAVFIGALLMVPLLLVYALVYDRQSQSETARNAIAEGWGDAQIVAAPVMVIPYETENIETYEEDGVKKSRTVRVSRTLYLSPQSNDIAVDVAEEVRQKSIYQSVVYEAGVKGQARFSIPEDLARYGVDPETLKLNQAEVRFAIADPRGLGSGNTLTVNGTAADLRPGKGLAVSNGAGFFAFHDWSEGEPLALDYSYGMRGNGRLTLVPRGGTSNFAVKSSWPHPSFGGDFLPEDREISDEGFTAKYSIDNLALGQSLVQLEDIAPERDYEYGMFGGQTAETLQNSPLISLVEPVNIYSQVDRAVKYGFLFIGFTFLTFLLFDIIAGARVAAAEYLLTGFGLILFFVLLLAFAEVIGFAFAYFGASAAMIGLLSAYSAAVLGGVKRALFVGGILTGLYALLYVLLNMEAYALLVGSLLLFVALALVMYVTRKVDWSGLGHKAGTPPEQSQEADATA</sequence>
<evidence type="ECO:0000313" key="2">
    <source>
        <dbReference type="EMBL" id="WOE76505.1"/>
    </source>
</evidence>
<dbReference type="RefSeq" id="WP_317084255.1">
    <property type="nucleotide sequence ID" value="NZ_CP136594.1"/>
</dbReference>
<feature type="transmembrane region" description="Helical" evidence="1">
    <location>
        <begin position="332"/>
        <end position="353"/>
    </location>
</feature>
<keyword evidence="3" id="KW-1185">Reference proteome</keyword>
<feature type="transmembrane region" description="Helical" evidence="1">
    <location>
        <begin position="360"/>
        <end position="378"/>
    </location>
</feature>
<reference evidence="2 3" key="1">
    <citation type="submission" date="2023-10" db="EMBL/GenBank/DDBJ databases">
        <title>Complete genome sequence of a Sphingomonadaceae bacterium.</title>
        <authorList>
            <person name="Yan C."/>
        </authorList>
    </citation>
    <scope>NUCLEOTIDE SEQUENCE [LARGE SCALE GENOMIC DNA]</scope>
    <source>
        <strain evidence="2 3">SCSIO 66989</strain>
    </source>
</reference>